<dbReference type="EMBL" id="QSCR01000011">
    <property type="protein sequence ID" value="RGY18660.1"/>
    <property type="molecule type" value="Genomic_DNA"/>
</dbReference>
<feature type="transmembrane region" description="Helical" evidence="1">
    <location>
        <begin position="256"/>
        <end position="276"/>
    </location>
</feature>
<dbReference type="Proteomes" id="UP000286063">
    <property type="component" value="Unassembled WGS sequence"/>
</dbReference>
<dbReference type="RefSeq" id="WP_117774985.1">
    <property type="nucleotide sequence ID" value="NZ_CAUGOG010000006.1"/>
</dbReference>
<name>A0A413IP26_9BACT</name>
<evidence type="ECO:0000259" key="2">
    <source>
        <dbReference type="Pfam" id="PF09822"/>
    </source>
</evidence>
<dbReference type="Pfam" id="PF12679">
    <property type="entry name" value="ABC2_membrane_2"/>
    <property type="match status" value="1"/>
</dbReference>
<protein>
    <submittedName>
        <fullName evidence="3">ABC transporter</fullName>
    </submittedName>
</protein>
<feature type="domain" description="ABC-type uncharacterised transport system" evidence="2">
    <location>
        <begin position="453"/>
        <end position="687"/>
    </location>
</feature>
<feature type="transmembrane region" description="Helical" evidence="1">
    <location>
        <begin position="20"/>
        <end position="44"/>
    </location>
</feature>
<feature type="transmembrane region" description="Helical" evidence="1">
    <location>
        <begin position="64"/>
        <end position="83"/>
    </location>
</feature>
<proteinExistence type="predicted"/>
<organism evidence="3 4">
    <name type="scientific">Butyricimonas virosa</name>
    <dbReference type="NCBI Taxonomy" id="544645"/>
    <lineage>
        <taxon>Bacteria</taxon>
        <taxon>Pseudomonadati</taxon>
        <taxon>Bacteroidota</taxon>
        <taxon>Bacteroidia</taxon>
        <taxon>Bacteroidales</taxon>
        <taxon>Odoribacteraceae</taxon>
        <taxon>Butyricimonas</taxon>
    </lineage>
</organism>
<feature type="transmembrane region" description="Helical" evidence="1">
    <location>
        <begin position="175"/>
        <end position="194"/>
    </location>
</feature>
<feature type="transmembrane region" description="Helical" evidence="1">
    <location>
        <begin position="230"/>
        <end position="249"/>
    </location>
</feature>
<dbReference type="GO" id="GO:0140359">
    <property type="term" value="F:ABC-type transporter activity"/>
    <property type="evidence" value="ECO:0007669"/>
    <property type="project" value="InterPro"/>
</dbReference>
<dbReference type="GO" id="GO:0005886">
    <property type="term" value="C:plasma membrane"/>
    <property type="evidence" value="ECO:0007669"/>
    <property type="project" value="UniProtKB-SubCell"/>
</dbReference>
<feature type="transmembrane region" description="Helical" evidence="1">
    <location>
        <begin position="147"/>
        <end position="169"/>
    </location>
</feature>
<feature type="transmembrane region" description="Helical" evidence="1">
    <location>
        <begin position="739"/>
        <end position="760"/>
    </location>
</feature>
<keyword evidence="1" id="KW-0472">Membrane</keyword>
<feature type="transmembrane region" description="Helical" evidence="1">
    <location>
        <begin position="118"/>
        <end position="140"/>
    </location>
</feature>
<dbReference type="Pfam" id="PF09822">
    <property type="entry name" value="ABC_transp_aux"/>
    <property type="match status" value="1"/>
</dbReference>
<sequence>MKTIYKIAKTELQTLFYSPVAWLVIVIFTFQTAMTFTNMFGGLVRNQALGYELVSVTSNVFSNPWGGVFPAIQGYLFLYIPLLTMGLMSREFGSGSIRLLYSSPVTNVQIILGKFLSMMIYGLVLVGIMLIFTLFGAFTIKDFDLPLVLTGLLGVYLLICAYAAVGLFMSSLTSYQVVAAMLTLAMLGALNYVKDMWQDIEFIRDITYWLSISGRAGEFVIGLICSEDLLYFVIVIVLFLTLAIIRLQACRQKSPWFLTLGRYVGVVLLACFLGYLSSRPKLMGYYDVTATKMNTLTPNSQDVISRLEGGLTITSYLNALDEQDIWTASPSQVKTDQVRFKQYVRFKPDIKLKYVYYYDTIQSLSQDQRFPNLNTEQRAREIMRIHGLDSSLFLSPGQIREQIDLSGEKNMFVRLLERENGEKTFLRVFDDMQHHPGESEITAAFKRIAMELPTVGFLVGHGERDIHRTGDREYSGFALEKRFRYALINQGFDILNVRLTDEVPDNIKILVIAEMKEPLTETEEINLERYIARGGNLFITCEPKRSEIMNVLLEKFGVRLVTGTLVQLSENFSPDLIVAQPSQEAAKLNYYFDGMKQNNRCLVMSGAAGLEYDRNNEYNVIPLFISDSLSWNEVETTNFVDERPVLSVSVGEMQKSYATVLALSREINNKEQKIMILGDADCISNGELSMHRRGISASNYTVIMGGFYWMSDNEVPIDVRRPTPPDNVIYLNEAKIGTWQVLMTWILPGILLMISIFIWIRRRGR</sequence>
<dbReference type="InterPro" id="IPR019196">
    <property type="entry name" value="ABC_transp_unknown"/>
</dbReference>
<comment type="caution">
    <text evidence="3">The sequence shown here is derived from an EMBL/GenBank/DDBJ whole genome shotgun (WGS) entry which is preliminary data.</text>
</comment>
<evidence type="ECO:0000256" key="1">
    <source>
        <dbReference type="SAM" id="Phobius"/>
    </source>
</evidence>
<evidence type="ECO:0000313" key="4">
    <source>
        <dbReference type="Proteomes" id="UP000286063"/>
    </source>
</evidence>
<dbReference type="AlphaFoldDB" id="A0A413IP26"/>
<evidence type="ECO:0000313" key="3">
    <source>
        <dbReference type="EMBL" id="RGY18660.1"/>
    </source>
</evidence>
<gene>
    <name evidence="3" type="ORF">DXA50_08515</name>
</gene>
<keyword evidence="1" id="KW-0812">Transmembrane</keyword>
<keyword evidence="1" id="KW-1133">Transmembrane helix</keyword>
<dbReference type="OrthoDB" id="1020756at2"/>
<accession>A0A413IP26</accession>
<reference evidence="3 4" key="1">
    <citation type="submission" date="2018-08" db="EMBL/GenBank/DDBJ databases">
        <title>A genome reference for cultivated species of the human gut microbiota.</title>
        <authorList>
            <person name="Zou Y."/>
            <person name="Xue W."/>
            <person name="Luo G."/>
        </authorList>
    </citation>
    <scope>NUCLEOTIDE SEQUENCE [LARGE SCALE GENOMIC DNA]</scope>
    <source>
        <strain evidence="3 4">OF02-7</strain>
    </source>
</reference>